<dbReference type="InterPro" id="IPR015942">
    <property type="entry name" value="Asp/Glu/hydantoin_racemase"/>
</dbReference>
<reference evidence="1 2" key="2">
    <citation type="submission" date="2016-08" db="EMBL/GenBank/DDBJ databases">
        <title>Orenia metallireducens sp. nov. strain Z6, a Novel Metal-reducing Firmicute from the Deep Subsurface.</title>
        <authorList>
            <person name="Maxim B.I."/>
            <person name="Kenneth K."/>
            <person name="Flynn T.M."/>
            <person name="Oloughlin E.J."/>
            <person name="Locke R.A."/>
            <person name="Weber J.R."/>
            <person name="Egan S.M."/>
            <person name="Mackie R.I."/>
            <person name="Cann I.K."/>
        </authorList>
    </citation>
    <scope>NUCLEOTIDE SEQUENCE [LARGE SCALE GENOMIC DNA]</scope>
    <source>
        <strain evidence="1 2">Z6</strain>
    </source>
</reference>
<sequence length="100" mass="11421">MVARRNFDKLTEYLLSAIEERYKASANLAAIGANTLYIIFDRAKNLSSIPLISIVEETAKRAEDLKMERVGLLGNKFTMEEDFFKKELLRFGVKTAVPNY</sequence>
<dbReference type="Pfam" id="PF01177">
    <property type="entry name" value="Asp_Glu_race"/>
    <property type="match status" value="1"/>
</dbReference>
<name>A0A1C0A8L8_9FIRM</name>
<evidence type="ECO:0000313" key="2">
    <source>
        <dbReference type="Proteomes" id="UP000093514"/>
    </source>
</evidence>
<dbReference type="Gene3D" id="3.40.50.1860">
    <property type="match status" value="2"/>
</dbReference>
<dbReference type="GO" id="GO:0047661">
    <property type="term" value="F:amino-acid racemase activity"/>
    <property type="evidence" value="ECO:0007669"/>
    <property type="project" value="InterPro"/>
</dbReference>
<gene>
    <name evidence="1" type="ORF">U472_11360</name>
</gene>
<proteinExistence type="predicted"/>
<dbReference type="EMBL" id="LWDV01000009">
    <property type="protein sequence ID" value="OCL26577.1"/>
    <property type="molecule type" value="Genomic_DNA"/>
</dbReference>
<reference evidence="2" key="1">
    <citation type="submission" date="2016-07" db="EMBL/GenBank/DDBJ databases">
        <authorList>
            <person name="Florea S."/>
            <person name="Webb J.S."/>
            <person name="Jaromczyk J."/>
            <person name="Schardl C.L."/>
        </authorList>
    </citation>
    <scope>NUCLEOTIDE SEQUENCE [LARGE SCALE GENOMIC DNA]</scope>
    <source>
        <strain evidence="2">Z6</strain>
    </source>
</reference>
<keyword evidence="2" id="KW-1185">Reference proteome</keyword>
<dbReference type="Proteomes" id="UP000093514">
    <property type="component" value="Unassembled WGS sequence"/>
</dbReference>
<protein>
    <submittedName>
        <fullName evidence="1">Uncharacterized protein</fullName>
    </submittedName>
</protein>
<dbReference type="InterPro" id="IPR001920">
    <property type="entry name" value="Asp/Glu_race"/>
</dbReference>
<accession>A0A1C0A8L8</accession>
<organism evidence="1 2">
    <name type="scientific">Orenia metallireducens</name>
    <dbReference type="NCBI Taxonomy" id="1413210"/>
    <lineage>
        <taxon>Bacteria</taxon>
        <taxon>Bacillati</taxon>
        <taxon>Bacillota</taxon>
        <taxon>Clostridia</taxon>
        <taxon>Halanaerobiales</taxon>
        <taxon>Halobacteroidaceae</taxon>
        <taxon>Orenia</taxon>
    </lineage>
</organism>
<evidence type="ECO:0000313" key="1">
    <source>
        <dbReference type="EMBL" id="OCL26577.1"/>
    </source>
</evidence>
<comment type="caution">
    <text evidence="1">The sequence shown here is derived from an EMBL/GenBank/DDBJ whole genome shotgun (WGS) entry which is preliminary data.</text>
</comment>
<dbReference type="AlphaFoldDB" id="A0A1C0A8L8"/>
<dbReference type="SUPFAM" id="SSF53681">
    <property type="entry name" value="Aspartate/glutamate racemase"/>
    <property type="match status" value="2"/>
</dbReference>